<feature type="domain" description="Thoeris anti-defense 2-like" evidence="1">
    <location>
        <begin position="94"/>
        <end position="175"/>
    </location>
</feature>
<dbReference type="GeneID" id="77935724"/>
<proteinExistence type="predicted"/>
<dbReference type="EMBL" id="MH733496">
    <property type="protein sequence ID" value="AXY82600.1"/>
    <property type="molecule type" value="Genomic_DNA"/>
</dbReference>
<dbReference type="Pfam" id="PF11195">
    <property type="entry name" value="Tad2-like"/>
    <property type="match status" value="1"/>
</dbReference>
<reference evidence="3" key="1">
    <citation type="submission" date="2018-08" db="EMBL/GenBank/DDBJ databases">
        <authorList>
            <person name="Chaudhary N."/>
            <person name="Taneja N."/>
        </authorList>
    </citation>
    <scope>NUCLEOTIDE SEQUENCE [LARGE SCALE GENOMIC DNA]</scope>
</reference>
<name>A0A385II89_9CAUD</name>
<evidence type="ECO:0000313" key="2">
    <source>
        <dbReference type="EMBL" id="AXY82600.1"/>
    </source>
</evidence>
<sequence length="175" mass="20125">MRAFSFEVVMSEEIKVHFTNYIGTKCVNGFRMNKETYCKLRGWDVPANEDPLEEGYLVEYPDSKSNHPQFRGYISWSPKSAFETAYHDVEKGCTFGHAVELLKSGFKLARKGWNGKGMYIEYVAAQEWNSSSLERPGLADELKPRPWLGIKTVDNQFMPWVPSQSDILAEDWVLV</sequence>
<evidence type="ECO:0000313" key="3">
    <source>
        <dbReference type="Proteomes" id="UP000264229"/>
    </source>
</evidence>
<dbReference type="Proteomes" id="UP000264229">
    <property type="component" value="Segment"/>
</dbReference>
<evidence type="ECO:0000259" key="1">
    <source>
        <dbReference type="Pfam" id="PF11195"/>
    </source>
</evidence>
<dbReference type="InterPro" id="IPR021361">
    <property type="entry name" value="Tad2-like_dom"/>
</dbReference>
<accession>A0A385II89</accession>
<keyword evidence="3" id="KW-1185">Reference proteome</keyword>
<organism evidence="2 3">
    <name type="scientific">Escherichia phage PGN829.1</name>
    <dbReference type="NCBI Taxonomy" id="2315696"/>
    <lineage>
        <taxon>Viruses</taxon>
        <taxon>Duplodnaviria</taxon>
        <taxon>Heunggongvirae</taxon>
        <taxon>Uroviricota</taxon>
        <taxon>Caudoviricetes</taxon>
        <taxon>Schitoviridae</taxon>
        <taxon>Enquatrovirinae</taxon>
        <taxon>Gamaleyavirus</taxon>
        <taxon>Gamaleyavirus Pgn8291</taxon>
    </lineage>
</organism>
<protein>
    <recommendedName>
        <fullName evidence="1">Thoeris anti-defense 2-like domain-containing protein</fullName>
    </recommendedName>
</protein>
<dbReference type="RefSeq" id="YP_010659739.1">
    <property type="nucleotide sequence ID" value="NC_070871.1"/>
</dbReference>
<dbReference type="KEGG" id="vg:77935724"/>